<keyword evidence="6 9" id="KW-0028">Amino-acid biosynthesis</keyword>
<dbReference type="InterPro" id="IPR045864">
    <property type="entry name" value="aa-tRNA-synth_II/BPL/LPL"/>
</dbReference>
<dbReference type="InterPro" id="IPR041715">
    <property type="entry name" value="HisRS-like_core"/>
</dbReference>
<dbReference type="Gene3D" id="3.30.930.10">
    <property type="entry name" value="Bira Bifunctional Protein, Domain 2"/>
    <property type="match status" value="1"/>
</dbReference>
<dbReference type="GO" id="GO:0016757">
    <property type="term" value="F:glycosyltransferase activity"/>
    <property type="evidence" value="ECO:0007669"/>
    <property type="project" value="UniProtKB-KW"/>
</dbReference>
<name>A0ABT2SZF3_9FIRM</name>
<dbReference type="InterPro" id="IPR004517">
    <property type="entry name" value="HisZ"/>
</dbReference>
<evidence type="ECO:0000256" key="2">
    <source>
        <dbReference type="ARBA" id="ARBA00004667"/>
    </source>
</evidence>
<dbReference type="PIRSF" id="PIRSF001549">
    <property type="entry name" value="His-tRNA_synth"/>
    <property type="match status" value="1"/>
</dbReference>
<keyword evidence="5 9" id="KW-0963">Cytoplasm</keyword>
<dbReference type="CDD" id="cd00773">
    <property type="entry name" value="HisRS-like_core"/>
    <property type="match status" value="1"/>
</dbReference>
<evidence type="ECO:0000256" key="3">
    <source>
        <dbReference type="ARBA" id="ARBA00005539"/>
    </source>
</evidence>
<dbReference type="PANTHER" id="PTHR43707:SF6">
    <property type="entry name" value="ATP PHOSPHORIBOSYLTRANSFERASE REGULATORY SUBUNIT"/>
    <property type="match status" value="1"/>
</dbReference>
<comment type="pathway">
    <text evidence="2 9">Amino-acid biosynthesis; L-histidine biosynthesis; L-histidine from 5-phospho-alpha-D-ribose 1-diphosphate: step 1/9.</text>
</comment>
<keyword evidence="11" id="KW-0808">Transferase</keyword>
<evidence type="ECO:0000313" key="12">
    <source>
        <dbReference type="Proteomes" id="UP001652432"/>
    </source>
</evidence>
<evidence type="ECO:0000259" key="10">
    <source>
        <dbReference type="PROSITE" id="PS50862"/>
    </source>
</evidence>
<comment type="miscellaneous">
    <text evidence="9">This function is generally fulfilled by the C-terminal part of HisG, which is missing in some bacteria such as this one.</text>
</comment>
<dbReference type="PANTHER" id="PTHR43707">
    <property type="entry name" value="HISTIDYL-TRNA SYNTHETASE"/>
    <property type="match status" value="1"/>
</dbReference>
<comment type="subunit">
    <text evidence="9">Heteromultimer composed of HisG and HisZ subunits.</text>
</comment>
<reference evidence="11 12" key="1">
    <citation type="journal article" date="2021" name="ISME Commun">
        <title>Automated analysis of genomic sequences facilitates high-throughput and comprehensive description of bacteria.</title>
        <authorList>
            <person name="Hitch T.C.A."/>
        </authorList>
    </citation>
    <scope>NUCLEOTIDE SEQUENCE [LARGE SCALE GENOMIC DNA]</scope>
    <source>
        <strain evidence="11 12">Sanger_18</strain>
    </source>
</reference>
<evidence type="ECO:0000256" key="8">
    <source>
        <dbReference type="ARBA" id="ARBA00025246"/>
    </source>
</evidence>
<dbReference type="EMBL" id="JAOQKJ010000002">
    <property type="protein sequence ID" value="MCU6743384.1"/>
    <property type="molecule type" value="Genomic_DNA"/>
</dbReference>
<feature type="domain" description="Aminoacyl-transfer RNA synthetases class-II family profile" evidence="10">
    <location>
        <begin position="1"/>
        <end position="332"/>
    </location>
</feature>
<comment type="caution">
    <text evidence="11">The sequence shown here is derived from an EMBL/GenBank/DDBJ whole genome shotgun (WGS) entry which is preliminary data.</text>
</comment>
<comment type="similarity">
    <text evidence="3 9">Belongs to the class-II aminoacyl-tRNA synthetase family. HisZ subfamily.</text>
</comment>
<proteinExistence type="inferred from homology"/>
<dbReference type="SUPFAM" id="SSF55681">
    <property type="entry name" value="Class II aaRS and biotin synthetases"/>
    <property type="match status" value="1"/>
</dbReference>
<dbReference type="InterPro" id="IPR004516">
    <property type="entry name" value="HisRS/HisZ"/>
</dbReference>
<organism evidence="11 12">
    <name type="scientific">Suilimivivens aceti</name>
    <dbReference type="NCBI Taxonomy" id="2981774"/>
    <lineage>
        <taxon>Bacteria</taxon>
        <taxon>Bacillati</taxon>
        <taxon>Bacillota</taxon>
        <taxon>Clostridia</taxon>
        <taxon>Lachnospirales</taxon>
        <taxon>Lachnospiraceae</taxon>
        <taxon>Suilimivivens</taxon>
    </lineage>
</organism>
<evidence type="ECO:0000313" key="11">
    <source>
        <dbReference type="EMBL" id="MCU6743384.1"/>
    </source>
</evidence>
<comment type="function">
    <text evidence="8 9">Required for the first step of histidine biosynthesis. May allow the feedback regulation of ATP phosphoribosyltransferase activity by histidine.</text>
</comment>
<dbReference type="Proteomes" id="UP001652432">
    <property type="component" value="Unassembled WGS sequence"/>
</dbReference>
<evidence type="ECO:0000256" key="5">
    <source>
        <dbReference type="ARBA" id="ARBA00022490"/>
    </source>
</evidence>
<gene>
    <name evidence="9 11" type="primary">hisZ</name>
    <name evidence="11" type="ORF">OCV77_02515</name>
</gene>
<evidence type="ECO:0000256" key="1">
    <source>
        <dbReference type="ARBA" id="ARBA00004496"/>
    </source>
</evidence>
<evidence type="ECO:0000256" key="7">
    <source>
        <dbReference type="ARBA" id="ARBA00023102"/>
    </source>
</evidence>
<dbReference type="Pfam" id="PF13393">
    <property type="entry name" value="tRNA-synt_His"/>
    <property type="match status" value="1"/>
</dbReference>
<dbReference type="RefSeq" id="WP_262573072.1">
    <property type="nucleotide sequence ID" value="NZ_JAOQKJ010000002.1"/>
</dbReference>
<keyword evidence="7 9" id="KW-0368">Histidine biosynthesis</keyword>
<sequence>MNKKPVHTPEGVRDIYGKEYAVKLAIEEHIHGQLNSYGYEDIQTPTFEFFDVFSKDIGTTPSRELYKFFDKEGNTLVLRPDFTPSMARCAAKYYMDEDVPIRFCYLGNTFTNTSNLQGKLKEVTQMGAELMGDDSVEADGEIIALAVSSLLAAGLQEFQLSIGEIEYFKGICEEVGLDEDTELSLRDYISGKNIFGAEALLLEKGIDEKHREMLLKTTDFFGSAEMLKEAAAIVDNDRSRSAVERLFALYQVLCEYGVEKYISFDLGMLSKYNYYTGVIFKAYAYGVGDAILKGGRYDNLLSRFGKEAPAVGFMVVIDDLMQALFHQNIQLPEKESVRTIIYAKDSFRAALREAKKLRQEGIRVALVPEKNMQERGE</sequence>
<protein>
    <recommendedName>
        <fullName evidence="4 9">ATP phosphoribosyltransferase regulatory subunit</fullName>
    </recommendedName>
</protein>
<dbReference type="PROSITE" id="PS50862">
    <property type="entry name" value="AA_TRNA_LIGASE_II"/>
    <property type="match status" value="1"/>
</dbReference>
<accession>A0ABT2SZF3</accession>
<evidence type="ECO:0000256" key="4">
    <source>
        <dbReference type="ARBA" id="ARBA00020397"/>
    </source>
</evidence>
<dbReference type="NCBIfam" id="TIGR00443">
    <property type="entry name" value="hisZ_biosyn_reg"/>
    <property type="match status" value="1"/>
</dbReference>
<evidence type="ECO:0000256" key="9">
    <source>
        <dbReference type="HAMAP-Rule" id="MF_00125"/>
    </source>
</evidence>
<comment type="subcellular location">
    <subcellularLocation>
        <location evidence="1 9">Cytoplasm</location>
    </subcellularLocation>
</comment>
<dbReference type="InterPro" id="IPR006195">
    <property type="entry name" value="aa-tRNA-synth_II"/>
</dbReference>
<keyword evidence="11" id="KW-0328">Glycosyltransferase</keyword>
<evidence type="ECO:0000256" key="6">
    <source>
        <dbReference type="ARBA" id="ARBA00022605"/>
    </source>
</evidence>
<dbReference type="HAMAP" id="MF_00125">
    <property type="entry name" value="HisZ"/>
    <property type="match status" value="1"/>
</dbReference>
<keyword evidence="12" id="KW-1185">Reference proteome</keyword>